<dbReference type="PANTHER" id="PTHR13793">
    <property type="entry name" value="PHD FINGER PROTEINS"/>
    <property type="match status" value="1"/>
</dbReference>
<dbReference type="PROSITE" id="PS50016">
    <property type="entry name" value="ZF_PHD_2"/>
    <property type="match status" value="1"/>
</dbReference>
<dbReference type="Proteomes" id="UP000242381">
    <property type="component" value="Unassembled WGS sequence"/>
</dbReference>
<dbReference type="OMA" id="WNKDIDN"/>
<dbReference type="GO" id="GO:0008270">
    <property type="term" value="F:zinc ion binding"/>
    <property type="evidence" value="ECO:0007669"/>
    <property type="project" value="UniProtKB-KW"/>
</dbReference>
<evidence type="ECO:0000256" key="6">
    <source>
        <dbReference type="SAM" id="MobiDB-lite"/>
    </source>
</evidence>
<evidence type="ECO:0000313" key="8">
    <source>
        <dbReference type="EMBL" id="ORE14050.1"/>
    </source>
</evidence>
<dbReference type="InterPro" id="IPR001965">
    <property type="entry name" value="Znf_PHD"/>
</dbReference>
<evidence type="ECO:0000256" key="5">
    <source>
        <dbReference type="SAM" id="Coils"/>
    </source>
</evidence>
<keyword evidence="1" id="KW-0479">Metal-binding</keyword>
<dbReference type="InterPro" id="IPR019786">
    <property type="entry name" value="Zinc_finger_PHD-type_CS"/>
</dbReference>
<accession>A0A0A1NUN7</accession>
<reference evidence="8 9" key="1">
    <citation type="journal article" date="2016" name="Proc. Natl. Acad. Sci. U.S.A.">
        <title>Lipid metabolic changes in an early divergent fungus govern the establishment of a mutualistic symbiosis with endobacteria.</title>
        <authorList>
            <person name="Lastovetsky O.A."/>
            <person name="Gaspar M.L."/>
            <person name="Mondo S.J."/>
            <person name="LaButti K.M."/>
            <person name="Sandor L."/>
            <person name="Grigoriev I.V."/>
            <person name="Henry S.A."/>
            <person name="Pawlowska T.E."/>
        </authorList>
    </citation>
    <scope>NUCLEOTIDE SEQUENCE [LARGE SCALE GENOMIC DNA]</scope>
    <source>
        <strain evidence="8 9">ATCC 11559</strain>
    </source>
</reference>
<dbReference type="CDD" id="cd15492">
    <property type="entry name" value="PHD_BRPF_JADE_like"/>
    <property type="match status" value="1"/>
</dbReference>
<dbReference type="SMART" id="SM00249">
    <property type="entry name" value="PHD"/>
    <property type="match status" value="2"/>
</dbReference>
<feature type="compositionally biased region" description="Polar residues" evidence="6">
    <location>
        <begin position="309"/>
        <end position="321"/>
    </location>
</feature>
<feature type="region of interest" description="Disordered" evidence="6">
    <location>
        <begin position="156"/>
        <end position="388"/>
    </location>
</feature>
<evidence type="ECO:0000256" key="2">
    <source>
        <dbReference type="ARBA" id="ARBA00022771"/>
    </source>
</evidence>
<dbReference type="InterPro" id="IPR013083">
    <property type="entry name" value="Znf_RING/FYVE/PHD"/>
</dbReference>
<dbReference type="AlphaFoldDB" id="A0A0A1NUN7"/>
<dbReference type="GO" id="GO:0006357">
    <property type="term" value="P:regulation of transcription by RNA polymerase II"/>
    <property type="evidence" value="ECO:0007669"/>
    <property type="project" value="TreeGrafter"/>
</dbReference>
<feature type="coiled-coil region" evidence="5">
    <location>
        <begin position="401"/>
        <end position="449"/>
    </location>
</feature>
<feature type="compositionally biased region" description="Basic residues" evidence="6">
    <location>
        <begin position="171"/>
        <end position="181"/>
    </location>
</feature>
<dbReference type="PANTHER" id="PTHR13793:SF107">
    <property type="entry name" value="BROMODOMAIN-CONTAINING PROTEIN HOMOLOG"/>
    <property type="match status" value="1"/>
</dbReference>
<dbReference type="Gene3D" id="3.30.40.10">
    <property type="entry name" value="Zinc/RING finger domain, C3HC4 (zinc finger)"/>
    <property type="match status" value="2"/>
</dbReference>
<name>A0A0A1NUN7_RHIZD</name>
<feature type="compositionally biased region" description="Low complexity" evidence="6">
    <location>
        <begin position="373"/>
        <end position="385"/>
    </location>
</feature>
<feature type="compositionally biased region" description="Acidic residues" evidence="6">
    <location>
        <begin position="190"/>
        <end position="207"/>
    </location>
</feature>
<organism evidence="8 9">
    <name type="scientific">Rhizopus microsporus</name>
    <dbReference type="NCBI Taxonomy" id="58291"/>
    <lineage>
        <taxon>Eukaryota</taxon>
        <taxon>Fungi</taxon>
        <taxon>Fungi incertae sedis</taxon>
        <taxon>Mucoromycota</taxon>
        <taxon>Mucoromycotina</taxon>
        <taxon>Mucoromycetes</taxon>
        <taxon>Mucorales</taxon>
        <taxon>Mucorineae</taxon>
        <taxon>Rhizopodaceae</taxon>
        <taxon>Rhizopus</taxon>
    </lineage>
</organism>
<keyword evidence="3" id="KW-0862">Zinc</keyword>
<evidence type="ECO:0000256" key="1">
    <source>
        <dbReference type="ARBA" id="ARBA00022723"/>
    </source>
</evidence>
<evidence type="ECO:0000256" key="4">
    <source>
        <dbReference type="PROSITE-ProRule" id="PRU00146"/>
    </source>
</evidence>
<keyword evidence="5" id="KW-0175">Coiled coil</keyword>
<dbReference type="Pfam" id="PF13831">
    <property type="entry name" value="PHD_2"/>
    <property type="match status" value="1"/>
</dbReference>
<feature type="compositionally biased region" description="Pro residues" evidence="6">
    <location>
        <begin position="291"/>
        <end position="305"/>
    </location>
</feature>
<feature type="domain" description="PHD-type" evidence="7">
    <location>
        <begin position="5"/>
        <end position="57"/>
    </location>
</feature>
<evidence type="ECO:0000313" key="9">
    <source>
        <dbReference type="Proteomes" id="UP000242381"/>
    </source>
</evidence>
<dbReference type="Pfam" id="PF13832">
    <property type="entry name" value="zf-HC5HC2H_2"/>
    <property type="match status" value="1"/>
</dbReference>
<gene>
    <name evidence="8" type="ORF">BCV71DRAFT_246020</name>
</gene>
<protein>
    <recommendedName>
        <fullName evidence="7">PHD-type domain-containing protein</fullName>
    </recommendedName>
</protein>
<feature type="compositionally biased region" description="Polar residues" evidence="6">
    <location>
        <begin position="156"/>
        <end position="169"/>
    </location>
</feature>
<sequence length="517" mass="58465">MSSDEDACDICEGDKSSKKNPIIFCDGDGCNLPVHKLCYRVDEVPEDDWFCQSCENKKNKKPANIICCPQETGAARRTITFGELMHVVCAMWNKDIDNNIEPYAFNKQLLNQETCFLCEKSKGLCITCEEPDCKTTFHVTCAINNGLITPAASVSSNYSPKCSKHQPNFPSKKHAIRRRLRPGTLREPSTSDEEEDSDRTAEDEEDEDKHKMQIDRSPIRKEPHKKEIPAKRPSDNLQLSRSDEDDDDMGTSKKSKFGGTSYREMLEAKRKKSAFETKSPFGLDIKRPSITTPPLPQPSSQPPPQSTTIMGSNNKATNNGATLPFNKPKLALGAHRLSLTPPLKKANGPNSPMEENNNRPTGQTPRWGNSSAQTTPLHQPQPTTPSIVNTPFFDIDTLQKKAASESQLKGEKEEIARLREEFRKLLIEKEDTMRTLTRVTEDYNRLREEKKKWMLFKQNLSEVFAALKVPSPINPTPDTIEQYVNHIYSLIKRFGPITEEERVLIEEASKSIHTKMK</sequence>
<evidence type="ECO:0000259" key="7">
    <source>
        <dbReference type="PROSITE" id="PS50016"/>
    </source>
</evidence>
<dbReference type="InterPro" id="IPR011011">
    <property type="entry name" value="Znf_FYVE_PHD"/>
</dbReference>
<keyword evidence="2 4" id="KW-0863">Zinc-finger</keyword>
<dbReference type="EMBL" id="KV921494">
    <property type="protein sequence ID" value="ORE14050.1"/>
    <property type="molecule type" value="Genomic_DNA"/>
</dbReference>
<dbReference type="InterPro" id="IPR050701">
    <property type="entry name" value="Histone_Mod_Regulator"/>
</dbReference>
<feature type="compositionally biased region" description="Polar residues" evidence="6">
    <location>
        <begin position="348"/>
        <end position="372"/>
    </location>
</feature>
<dbReference type="CDD" id="cd15571">
    <property type="entry name" value="ePHD"/>
    <property type="match status" value="1"/>
</dbReference>
<evidence type="ECO:0000256" key="3">
    <source>
        <dbReference type="ARBA" id="ARBA00022833"/>
    </source>
</evidence>
<feature type="compositionally biased region" description="Basic and acidic residues" evidence="6">
    <location>
        <begin position="208"/>
        <end position="234"/>
    </location>
</feature>
<dbReference type="SUPFAM" id="SSF57903">
    <property type="entry name" value="FYVE/PHD zinc finger"/>
    <property type="match status" value="1"/>
</dbReference>
<dbReference type="VEuPathDB" id="FungiDB:BCV72DRAFT_235755"/>
<dbReference type="InterPro" id="IPR019787">
    <property type="entry name" value="Znf_PHD-finger"/>
</dbReference>
<dbReference type="PROSITE" id="PS01359">
    <property type="entry name" value="ZF_PHD_1"/>
    <property type="match status" value="1"/>
</dbReference>
<proteinExistence type="predicted"/>